<proteinExistence type="predicted"/>
<evidence type="ECO:0000259" key="3">
    <source>
        <dbReference type="Pfam" id="PF08698"/>
    </source>
</evidence>
<protein>
    <submittedName>
        <fullName evidence="4">Deoxynucleotidyltransferase terminal-interacting protein 2</fullName>
    </submittedName>
</protein>
<reference evidence="4 5" key="1">
    <citation type="submission" date="2019-05" db="EMBL/GenBank/DDBJ databases">
        <title>Another draft genome of Portunus trituberculatus and its Hox gene families provides insights of decapod evolution.</title>
        <authorList>
            <person name="Jeong J.-H."/>
            <person name="Song I."/>
            <person name="Kim S."/>
            <person name="Choi T."/>
            <person name="Kim D."/>
            <person name="Ryu S."/>
            <person name="Kim W."/>
        </authorList>
    </citation>
    <scope>NUCLEOTIDE SEQUENCE [LARGE SCALE GENOMIC DNA]</scope>
    <source>
        <tissue evidence="4">Muscle</tissue>
    </source>
</reference>
<dbReference type="PANTHER" id="PTHR21686">
    <property type="entry name" value="DEOXYNUCLEOTIDYLTRANSFERASE TERMINAL-INTERACTING PROTEIN 2"/>
    <property type="match status" value="1"/>
</dbReference>
<evidence type="ECO:0000313" key="4">
    <source>
        <dbReference type="EMBL" id="MPC79370.1"/>
    </source>
</evidence>
<dbReference type="OrthoDB" id="6374285at2759"/>
<keyword evidence="2" id="KW-0539">Nucleus</keyword>
<evidence type="ECO:0000256" key="1">
    <source>
        <dbReference type="ARBA" id="ARBA00004604"/>
    </source>
</evidence>
<evidence type="ECO:0000313" key="5">
    <source>
        <dbReference type="Proteomes" id="UP000324222"/>
    </source>
</evidence>
<keyword evidence="5" id="KW-1185">Reference proteome</keyword>
<feature type="domain" description="Fcf2 pre-rRNA processing C-terminal" evidence="3">
    <location>
        <begin position="22"/>
        <end position="70"/>
    </location>
</feature>
<comment type="caution">
    <text evidence="4">The sequence shown here is derived from an EMBL/GenBank/DDBJ whole genome shotgun (WGS) entry which is preliminary data.</text>
</comment>
<dbReference type="GO" id="GO:0003723">
    <property type="term" value="F:RNA binding"/>
    <property type="evidence" value="ECO:0007669"/>
    <property type="project" value="TreeGrafter"/>
</dbReference>
<gene>
    <name evidence="4" type="primary">DNTTIP2</name>
    <name evidence="4" type="ORF">E2C01_073895</name>
</gene>
<dbReference type="InterPro" id="IPR014810">
    <property type="entry name" value="Fcf2_C"/>
</dbReference>
<comment type="subcellular location">
    <subcellularLocation>
        <location evidence="1">Nucleus</location>
        <location evidence="1">Nucleolus</location>
    </subcellularLocation>
</comment>
<sequence>MYRNRYLFIKLLNVISVYVLQVLPKYFQLAEVVDSPVDFYSSRVPKKHRKRTMAEEIMHDEEALRYQKKKYTEIIVAKQKNQFKHSSVLRKKKTKNVSKKK</sequence>
<name>A0A5B7I467_PORTR</name>
<keyword evidence="4" id="KW-0808">Transferase</keyword>
<dbReference type="GO" id="GO:0005730">
    <property type="term" value="C:nucleolus"/>
    <property type="evidence" value="ECO:0007669"/>
    <property type="project" value="UniProtKB-SubCell"/>
</dbReference>
<dbReference type="AlphaFoldDB" id="A0A5B7I467"/>
<dbReference type="Pfam" id="PF08698">
    <property type="entry name" value="Fcf2"/>
    <property type="match status" value="1"/>
</dbReference>
<dbReference type="EMBL" id="VSRR010050957">
    <property type="protein sequence ID" value="MPC79370.1"/>
    <property type="molecule type" value="Genomic_DNA"/>
</dbReference>
<dbReference type="GO" id="GO:0006396">
    <property type="term" value="P:RNA processing"/>
    <property type="evidence" value="ECO:0007669"/>
    <property type="project" value="TreeGrafter"/>
</dbReference>
<organism evidence="4 5">
    <name type="scientific">Portunus trituberculatus</name>
    <name type="common">Swimming crab</name>
    <name type="synonym">Neptunus trituberculatus</name>
    <dbReference type="NCBI Taxonomy" id="210409"/>
    <lineage>
        <taxon>Eukaryota</taxon>
        <taxon>Metazoa</taxon>
        <taxon>Ecdysozoa</taxon>
        <taxon>Arthropoda</taxon>
        <taxon>Crustacea</taxon>
        <taxon>Multicrustacea</taxon>
        <taxon>Malacostraca</taxon>
        <taxon>Eumalacostraca</taxon>
        <taxon>Eucarida</taxon>
        <taxon>Decapoda</taxon>
        <taxon>Pleocyemata</taxon>
        <taxon>Brachyura</taxon>
        <taxon>Eubrachyura</taxon>
        <taxon>Portunoidea</taxon>
        <taxon>Portunidae</taxon>
        <taxon>Portuninae</taxon>
        <taxon>Portunus</taxon>
    </lineage>
</organism>
<evidence type="ECO:0000256" key="2">
    <source>
        <dbReference type="ARBA" id="ARBA00023242"/>
    </source>
</evidence>
<dbReference type="GO" id="GO:0016740">
    <property type="term" value="F:transferase activity"/>
    <property type="evidence" value="ECO:0007669"/>
    <property type="project" value="UniProtKB-KW"/>
</dbReference>
<dbReference type="Proteomes" id="UP000324222">
    <property type="component" value="Unassembled WGS sequence"/>
</dbReference>
<dbReference type="InterPro" id="IPR039883">
    <property type="entry name" value="Fcf2/DNTTIP2"/>
</dbReference>
<dbReference type="PANTHER" id="PTHR21686:SF12">
    <property type="entry name" value="DEOXYNUCLEOTIDYLTRANSFERASE TERMINAL-INTERACTING PROTEIN 2"/>
    <property type="match status" value="1"/>
</dbReference>
<accession>A0A5B7I467</accession>